<proteinExistence type="predicted"/>
<evidence type="ECO:0000313" key="2">
    <source>
        <dbReference type="EMBL" id="MDI1429616.1"/>
    </source>
</evidence>
<evidence type="ECO:0000256" key="1">
    <source>
        <dbReference type="SAM" id="Phobius"/>
    </source>
</evidence>
<feature type="transmembrane region" description="Helical" evidence="1">
    <location>
        <begin position="97"/>
        <end position="116"/>
    </location>
</feature>
<keyword evidence="3" id="KW-1185">Reference proteome</keyword>
<dbReference type="EMBL" id="JARZHI010000005">
    <property type="protein sequence ID" value="MDI1429616.1"/>
    <property type="molecule type" value="Genomic_DNA"/>
</dbReference>
<accession>A0ABT6NMV0</accession>
<evidence type="ECO:0008006" key="4">
    <source>
        <dbReference type="Google" id="ProtNLM"/>
    </source>
</evidence>
<protein>
    <recommendedName>
        <fullName evidence="4">GYF domain-containing protein</fullName>
    </recommendedName>
</protein>
<comment type="caution">
    <text evidence="2">The sequence shown here is derived from an EMBL/GenBank/DDBJ whole genome shotgun (WGS) entry which is preliminary data.</text>
</comment>
<dbReference type="Proteomes" id="UP001160301">
    <property type="component" value="Unassembled WGS sequence"/>
</dbReference>
<evidence type="ECO:0000313" key="3">
    <source>
        <dbReference type="Proteomes" id="UP001160301"/>
    </source>
</evidence>
<keyword evidence="1" id="KW-1133">Transmembrane helix</keyword>
<name>A0ABT6NMV0_9BACT</name>
<organism evidence="2 3">
    <name type="scientific">Polyangium sorediatum</name>
    <dbReference type="NCBI Taxonomy" id="889274"/>
    <lineage>
        <taxon>Bacteria</taxon>
        <taxon>Pseudomonadati</taxon>
        <taxon>Myxococcota</taxon>
        <taxon>Polyangia</taxon>
        <taxon>Polyangiales</taxon>
        <taxon>Polyangiaceae</taxon>
        <taxon>Polyangium</taxon>
    </lineage>
</organism>
<reference evidence="2 3" key="1">
    <citation type="submission" date="2023-04" db="EMBL/GenBank/DDBJ databases">
        <title>The genome sequence of Polyangium sorediatum DSM14670.</title>
        <authorList>
            <person name="Zhang X."/>
        </authorList>
    </citation>
    <scope>NUCLEOTIDE SEQUENCE [LARGE SCALE GENOMIC DNA]</scope>
    <source>
        <strain evidence="2 3">DSM 14670</strain>
    </source>
</reference>
<sequence>MANDQWELYDGTTIHGPFSESALVQTIERGMPATMKARRVGEEKWLPVGAHEPFAQALARAASAGAGRIPAASPPVIVSQVVNVQPSEGTGCAKGCAFVFMLGVLLFVAGLIARACTS</sequence>
<dbReference type="RefSeq" id="WP_136970926.1">
    <property type="nucleotide sequence ID" value="NZ_JARZHI010000005.1"/>
</dbReference>
<keyword evidence="1" id="KW-0812">Transmembrane</keyword>
<keyword evidence="1" id="KW-0472">Membrane</keyword>
<gene>
    <name evidence="2" type="ORF">QHF89_08920</name>
</gene>